<evidence type="ECO:0000313" key="5">
    <source>
        <dbReference type="Proteomes" id="UP000515297"/>
    </source>
</evidence>
<dbReference type="EMBL" id="CP019603">
    <property type="protein sequence ID" value="ARU17712.1"/>
    <property type="molecule type" value="Genomic_DNA"/>
</dbReference>
<dbReference type="STRING" id="450378.GCA_001661675_03051"/>
<dbReference type="GO" id="GO:0005506">
    <property type="term" value="F:iron ion binding"/>
    <property type="evidence" value="ECO:0007669"/>
    <property type="project" value="InterPro"/>
</dbReference>
<dbReference type="SUPFAM" id="SSF48264">
    <property type="entry name" value="Cytochrome P450"/>
    <property type="match status" value="1"/>
</dbReference>
<proteinExistence type="inferred from homology"/>
<dbReference type="PANTHER" id="PTHR46696:SF6">
    <property type="entry name" value="P450, PUTATIVE (EUROFUNG)-RELATED"/>
    <property type="match status" value="1"/>
</dbReference>
<dbReference type="Gene3D" id="1.10.630.10">
    <property type="entry name" value="Cytochrome P450"/>
    <property type="match status" value="1"/>
</dbReference>
<dbReference type="Proteomes" id="UP000515297">
    <property type="component" value="Plasmid plas1"/>
</dbReference>
<keyword evidence="2" id="KW-0614">Plasmid</keyword>
<name>A0A1Z1FG22_9SPHN</name>
<dbReference type="Proteomes" id="UP000195807">
    <property type="component" value="Plasmid pCME4A9I"/>
</dbReference>
<accession>A0A1Z1FG22</accession>
<dbReference type="InterPro" id="IPR002397">
    <property type="entry name" value="Cyt_P450_B"/>
</dbReference>
<geneLocation type="plasmid" evidence="3 5">
    <name>plas1</name>
</geneLocation>
<dbReference type="InterPro" id="IPR001128">
    <property type="entry name" value="Cyt_P450"/>
</dbReference>
<dbReference type="GO" id="GO:0020037">
    <property type="term" value="F:heme binding"/>
    <property type="evidence" value="ECO:0007669"/>
    <property type="project" value="InterPro"/>
</dbReference>
<geneLocation type="plasmid" evidence="4">
    <name>pcme4a9i</name>
</geneLocation>
<protein>
    <submittedName>
        <fullName evidence="2 3">Cytochrome</fullName>
    </submittedName>
</protein>
<dbReference type="Pfam" id="PF00067">
    <property type="entry name" value="p450"/>
    <property type="match status" value="1"/>
</dbReference>
<gene>
    <name evidence="2" type="ORF">A9D14_15180</name>
    <name evidence="3" type="ORF">H4O24_18965</name>
</gene>
<dbReference type="CDD" id="cd11035">
    <property type="entry name" value="P450cam-like"/>
    <property type="match status" value="1"/>
</dbReference>
<dbReference type="AlphaFoldDB" id="A0A1Z1FG22"/>
<evidence type="ECO:0000256" key="1">
    <source>
        <dbReference type="ARBA" id="ARBA00010617"/>
    </source>
</evidence>
<reference evidence="2 4" key="1">
    <citation type="submission" date="2017-01" db="EMBL/GenBank/DDBJ databases">
        <title>Complete genome sequence of esterase-producing bacterium Croceicoccus marinus E4A9.</title>
        <authorList>
            <person name="Wu Y.-H."/>
            <person name="Cheng H."/>
            <person name="Xu L."/>
            <person name="Huo Y.-Y."/>
            <person name="Wang C.-S."/>
            <person name="Xu X.-W."/>
        </authorList>
    </citation>
    <scope>NUCLEOTIDE SEQUENCE [LARGE SCALE GENOMIC DNA]</scope>
    <source>
        <strain evidence="2 4">E4A9</strain>
        <plasmid evidence="2">pCME4A9I</plasmid>
        <plasmid evidence="4">Plasmid pcme4a9i</plasmid>
    </source>
</reference>
<sequence length="407" mass="46741">MASAATQEIPAHVPAKKAMRLPFFAREEVKDCPQEKMIPEMHKSLGPITYVTNIFPGDKPGWLLTGYQDTMALLRDPENFTKNGMGQWSQSIDENWLVVPTEIDPPSHTFYRKALNPQFSPQKMAAMKDDLRRRAHDLIDVFKGRGSCDFVNEFSERFPIFIVLDLLGLPQDRMAEFLVWEKDMLHTNDWKVRVAAVTHVVDYLRGEIADRRANPRDDYITRIFDFEVDDGRKWNDEEVLGHCFNLFLGGLDTVTTMLGNIFCHLARHPDQQKELRENPDKIVLAVEEFLRVYGPVTAFRIATRELEIHGQKIMPGEYVSVCTPVANQDPEQHDNPSEVRFDRKAPHIALGGGIHKCLGMHLARFELQTALEVFLAEIPQFRFKDGFAPSYFVGNITFVPRLELQWS</sequence>
<geneLocation type="plasmid" evidence="2">
    <name>pCME4A9I</name>
</geneLocation>
<dbReference type="KEGG" id="cman:A9D14_15180"/>
<dbReference type="RefSeq" id="WP_066849766.1">
    <property type="nucleotide sequence ID" value="NZ_CP019603.1"/>
</dbReference>
<dbReference type="PANTHER" id="PTHR46696">
    <property type="entry name" value="P450, PUTATIVE (EUROFUNG)-RELATED"/>
    <property type="match status" value="1"/>
</dbReference>
<evidence type="ECO:0000313" key="3">
    <source>
        <dbReference type="EMBL" id="QNE07100.1"/>
    </source>
</evidence>
<comment type="similarity">
    <text evidence="1">Belongs to the cytochrome P450 family.</text>
</comment>
<dbReference type="InterPro" id="IPR036396">
    <property type="entry name" value="Cyt_P450_sf"/>
</dbReference>
<organism evidence="2 4">
    <name type="scientific">Croceicoccus marinus</name>
    <dbReference type="NCBI Taxonomy" id="450378"/>
    <lineage>
        <taxon>Bacteria</taxon>
        <taxon>Pseudomonadati</taxon>
        <taxon>Pseudomonadota</taxon>
        <taxon>Alphaproteobacteria</taxon>
        <taxon>Sphingomonadales</taxon>
        <taxon>Erythrobacteraceae</taxon>
        <taxon>Croceicoccus</taxon>
    </lineage>
</organism>
<evidence type="ECO:0000313" key="4">
    <source>
        <dbReference type="Proteomes" id="UP000195807"/>
    </source>
</evidence>
<keyword evidence="4" id="KW-1185">Reference proteome</keyword>
<dbReference type="OrthoDB" id="5522954at2"/>
<dbReference type="EMBL" id="CP060053">
    <property type="protein sequence ID" value="QNE07100.1"/>
    <property type="molecule type" value="Genomic_DNA"/>
</dbReference>
<dbReference type="PRINTS" id="PR00359">
    <property type="entry name" value="BP450"/>
</dbReference>
<reference evidence="3 5" key="2">
    <citation type="submission" date="2020-08" db="EMBL/GenBank/DDBJ databases">
        <authorList>
            <person name="Liu G."/>
            <person name="Sun C."/>
        </authorList>
    </citation>
    <scope>NUCLEOTIDE SEQUENCE [LARGE SCALE GENOMIC DNA]</scope>
    <source>
        <strain evidence="3 5">OT19</strain>
        <plasmid evidence="3 5">plas1</plasmid>
    </source>
</reference>
<dbReference type="GO" id="GO:0004497">
    <property type="term" value="F:monooxygenase activity"/>
    <property type="evidence" value="ECO:0007669"/>
    <property type="project" value="InterPro"/>
</dbReference>
<evidence type="ECO:0000313" key="2">
    <source>
        <dbReference type="EMBL" id="ARU17712.1"/>
    </source>
</evidence>
<dbReference type="GO" id="GO:0016705">
    <property type="term" value="F:oxidoreductase activity, acting on paired donors, with incorporation or reduction of molecular oxygen"/>
    <property type="evidence" value="ECO:0007669"/>
    <property type="project" value="InterPro"/>
</dbReference>